<dbReference type="InterPro" id="IPR022366">
    <property type="entry name" value="Pup_deamidase"/>
</dbReference>
<dbReference type="GO" id="GO:0008233">
    <property type="term" value="F:peptidase activity"/>
    <property type="evidence" value="ECO:0007669"/>
    <property type="project" value="InterPro"/>
</dbReference>
<evidence type="ECO:0000256" key="2">
    <source>
        <dbReference type="PIRSR" id="PIRSR018077-1"/>
    </source>
</evidence>
<protein>
    <recommendedName>
        <fullName evidence="5">Proteasome accessory factor PafA2</fullName>
    </recommendedName>
</protein>
<dbReference type="HOGENOM" id="CLU_040524_1_0_11"/>
<dbReference type="GO" id="GO:0070490">
    <property type="term" value="P:protein pupylation"/>
    <property type="evidence" value="ECO:0007669"/>
    <property type="project" value="TreeGrafter"/>
</dbReference>
<evidence type="ECO:0000256" key="1">
    <source>
        <dbReference type="ARBA" id="ARBA00009114"/>
    </source>
</evidence>
<gene>
    <name evidence="3" type="ordered locus">Afer_0908</name>
</gene>
<dbReference type="KEGG" id="afo:Afer_0908"/>
<name>C7LYP5_ACIFD</name>
<dbReference type="Pfam" id="PF03136">
    <property type="entry name" value="Pup_ligase"/>
    <property type="match status" value="1"/>
</dbReference>
<dbReference type="NCBIfam" id="TIGR03688">
    <property type="entry name" value="depupylase_Dop"/>
    <property type="match status" value="1"/>
</dbReference>
<dbReference type="PANTHER" id="PTHR42307:SF2">
    <property type="entry name" value="PUP DEAMIDASE_DEPUPYLASE"/>
    <property type="match status" value="1"/>
</dbReference>
<dbReference type="AlphaFoldDB" id="C7LYP5"/>
<feature type="active site" description="Proton acceptor" evidence="2">
    <location>
        <position position="88"/>
    </location>
</feature>
<organism evidence="3 4">
    <name type="scientific">Acidimicrobium ferrooxidans (strain DSM 10331 / JCM 15462 / NBRC 103882 / ICP)</name>
    <dbReference type="NCBI Taxonomy" id="525909"/>
    <lineage>
        <taxon>Bacteria</taxon>
        <taxon>Bacillati</taxon>
        <taxon>Actinomycetota</taxon>
        <taxon>Acidimicrobiia</taxon>
        <taxon>Acidimicrobiales</taxon>
        <taxon>Acidimicrobiaceae</taxon>
        <taxon>Acidimicrobium</taxon>
    </lineage>
</organism>
<sequence length="497" mass="55176">MAVAKVLGIETEYGITVPGVPEANPITASSSLINGYLAQLAGRTSWDFVDESPGQDARGFSVDTGGNIELETHLVNAVLTNGARLYVDHAHPEYSSPECRTPREATLYDKAGEEVMRRAMAGVAALNPHGPAIVVYKNNSDRKGNSYGCHENYLMDRQVPFGRIVTELVPFFVTRQIVVGAGKVGSEAPGVSIREVPFQLSQRADFFEEEVGLETTLKRPIINTRDEPHSDSQRFRRLHVILGDANLSEVATWLKLGTTAMVLAMIEDGELEDLGISIVDPVGSLRRLSWDPTLKATVTLADGRTMRGLDVQWAYRERAERWLDRFGGEALGGDDEAHAILEEWTDVLGTLERDPMSLADRLDWVAKWSLVQGYMERHHLDITDARIAALDLQYHDVRPERSLQRRLRMRRLTTDEEVARATTEPPPSTRAYFRGRCLARFPSQVAAANWDSMIFDVGSDPLRRVPMMDPLRGTKELVGTLLESVGSVDELLEALGA</sequence>
<evidence type="ECO:0000313" key="3">
    <source>
        <dbReference type="EMBL" id="ACU53853.1"/>
    </source>
</evidence>
<reference evidence="3 4" key="1">
    <citation type="journal article" date="2009" name="Stand. Genomic Sci.">
        <title>Complete genome sequence of Acidimicrobium ferrooxidans type strain (ICP).</title>
        <authorList>
            <person name="Clum A."/>
            <person name="Nolan M."/>
            <person name="Lang E."/>
            <person name="Glavina Del Rio T."/>
            <person name="Tice H."/>
            <person name="Copeland A."/>
            <person name="Cheng J.F."/>
            <person name="Lucas S."/>
            <person name="Chen F."/>
            <person name="Bruce D."/>
            <person name="Goodwin L."/>
            <person name="Pitluck S."/>
            <person name="Ivanova N."/>
            <person name="Mavrommatis K."/>
            <person name="Mikhailova N."/>
            <person name="Pati A."/>
            <person name="Chen A."/>
            <person name="Palaniappan K."/>
            <person name="Goker M."/>
            <person name="Spring S."/>
            <person name="Land M."/>
            <person name="Hauser L."/>
            <person name="Chang Y.J."/>
            <person name="Jeffries C.C."/>
            <person name="Chain P."/>
            <person name="Bristow J."/>
            <person name="Eisen J.A."/>
            <person name="Markowitz V."/>
            <person name="Hugenholtz P."/>
            <person name="Kyrpides N.C."/>
            <person name="Klenk H.P."/>
            <person name="Lapidus A."/>
        </authorList>
    </citation>
    <scope>NUCLEOTIDE SEQUENCE [LARGE SCALE GENOMIC DNA]</scope>
    <source>
        <strain evidence="4">DSM 10331 / JCM 15462 / NBRC 103882 / ICP</strain>
    </source>
</reference>
<dbReference type="eggNOG" id="COG4122">
    <property type="taxonomic scope" value="Bacteria"/>
</dbReference>
<dbReference type="GO" id="GO:0019941">
    <property type="term" value="P:modification-dependent protein catabolic process"/>
    <property type="evidence" value="ECO:0007669"/>
    <property type="project" value="InterPro"/>
</dbReference>
<evidence type="ECO:0008006" key="5">
    <source>
        <dbReference type="Google" id="ProtNLM"/>
    </source>
</evidence>
<dbReference type="MEROPS" id="U72.001"/>
<dbReference type="EMBL" id="CP001631">
    <property type="protein sequence ID" value="ACU53853.1"/>
    <property type="molecule type" value="Genomic_DNA"/>
</dbReference>
<dbReference type="Proteomes" id="UP000000771">
    <property type="component" value="Chromosome"/>
</dbReference>
<accession>C7LYP5</accession>
<comment type="similarity">
    <text evidence="1">Belongs to the Pup ligase/Pup deamidase family. Pup deamidase subfamily.</text>
</comment>
<dbReference type="PANTHER" id="PTHR42307">
    <property type="entry name" value="PUP DEAMIDASE/DEPUPYLASE"/>
    <property type="match status" value="1"/>
</dbReference>
<evidence type="ECO:0000313" key="4">
    <source>
        <dbReference type="Proteomes" id="UP000000771"/>
    </source>
</evidence>
<dbReference type="STRING" id="525909.Afer_0908"/>
<dbReference type="GO" id="GO:0005524">
    <property type="term" value="F:ATP binding"/>
    <property type="evidence" value="ECO:0007669"/>
    <property type="project" value="TreeGrafter"/>
</dbReference>
<keyword evidence="4" id="KW-1185">Reference proteome</keyword>
<dbReference type="OrthoDB" id="9760627at2"/>
<dbReference type="GO" id="GO:0010498">
    <property type="term" value="P:proteasomal protein catabolic process"/>
    <property type="evidence" value="ECO:0007669"/>
    <property type="project" value="InterPro"/>
</dbReference>
<dbReference type="GO" id="GO:0016811">
    <property type="term" value="F:hydrolase activity, acting on carbon-nitrogen (but not peptide) bonds, in linear amides"/>
    <property type="evidence" value="ECO:0007669"/>
    <property type="project" value="InterPro"/>
</dbReference>
<proteinExistence type="inferred from homology"/>
<dbReference type="InterPro" id="IPR004347">
    <property type="entry name" value="Pup_ligase/deamidase"/>
</dbReference>
<dbReference type="PIRSF" id="PIRSF018077">
    <property type="entry name" value="UCP018077"/>
    <property type="match status" value="1"/>
</dbReference>
<dbReference type="RefSeq" id="WP_015798342.1">
    <property type="nucleotide sequence ID" value="NC_013124.1"/>
</dbReference>